<dbReference type="CDD" id="cd00130">
    <property type="entry name" value="PAS"/>
    <property type="match status" value="1"/>
</dbReference>
<dbReference type="InterPro" id="IPR009057">
    <property type="entry name" value="Homeodomain-like_sf"/>
</dbReference>
<dbReference type="InterPro" id="IPR058031">
    <property type="entry name" value="AAA_lid_NorR"/>
</dbReference>
<dbReference type="Gene3D" id="1.10.10.60">
    <property type="entry name" value="Homeodomain-like"/>
    <property type="match status" value="1"/>
</dbReference>
<dbReference type="OrthoDB" id="9771372at2"/>
<keyword evidence="2" id="KW-0067">ATP-binding</keyword>
<dbReference type="GO" id="GO:0006355">
    <property type="term" value="P:regulation of DNA-templated transcription"/>
    <property type="evidence" value="ECO:0007669"/>
    <property type="project" value="InterPro"/>
</dbReference>
<proteinExistence type="predicted"/>
<feature type="domain" description="Sigma-54 factor interaction" evidence="6">
    <location>
        <begin position="333"/>
        <end position="560"/>
    </location>
</feature>
<keyword evidence="9" id="KW-1185">Reference proteome</keyword>
<dbReference type="InterPro" id="IPR035965">
    <property type="entry name" value="PAS-like_dom_sf"/>
</dbReference>
<dbReference type="PROSITE" id="PS00676">
    <property type="entry name" value="SIGMA54_INTERACT_2"/>
    <property type="match status" value="1"/>
</dbReference>
<dbReference type="Gene3D" id="3.30.450.20">
    <property type="entry name" value="PAS domain"/>
    <property type="match status" value="1"/>
</dbReference>
<evidence type="ECO:0000256" key="3">
    <source>
        <dbReference type="ARBA" id="ARBA00023015"/>
    </source>
</evidence>
<dbReference type="InterPro" id="IPR025662">
    <property type="entry name" value="Sigma_54_int_dom_ATP-bd_1"/>
</dbReference>
<evidence type="ECO:0000313" key="9">
    <source>
        <dbReference type="Proteomes" id="UP000252100"/>
    </source>
</evidence>
<evidence type="ECO:0000256" key="5">
    <source>
        <dbReference type="ARBA" id="ARBA00023163"/>
    </source>
</evidence>
<name>A0A345BWE2_9BACI</name>
<dbReference type="NCBIfam" id="TIGR00229">
    <property type="entry name" value="sensory_box"/>
    <property type="match status" value="1"/>
</dbReference>
<dbReference type="Pfam" id="PF00158">
    <property type="entry name" value="Sigma54_activat"/>
    <property type="match status" value="1"/>
</dbReference>
<dbReference type="InterPro" id="IPR025944">
    <property type="entry name" value="Sigma_54_int_dom_CS"/>
</dbReference>
<protein>
    <submittedName>
        <fullName evidence="8">AAA family ATPase</fullName>
    </submittedName>
</protein>
<evidence type="ECO:0000256" key="2">
    <source>
        <dbReference type="ARBA" id="ARBA00022840"/>
    </source>
</evidence>
<dbReference type="PROSITE" id="PS00688">
    <property type="entry name" value="SIGMA54_INTERACT_3"/>
    <property type="match status" value="1"/>
</dbReference>
<evidence type="ECO:0000256" key="1">
    <source>
        <dbReference type="ARBA" id="ARBA00022741"/>
    </source>
</evidence>
<dbReference type="EMBL" id="CP031092">
    <property type="protein sequence ID" value="AXF55273.1"/>
    <property type="molecule type" value="Genomic_DNA"/>
</dbReference>
<dbReference type="Gene3D" id="3.40.50.300">
    <property type="entry name" value="P-loop containing nucleotide triphosphate hydrolases"/>
    <property type="match status" value="1"/>
</dbReference>
<dbReference type="Gene3D" id="3.40.50.10660">
    <property type="entry name" value="PrpR receptor domain-like"/>
    <property type="match status" value="1"/>
</dbReference>
<sequence>MLHKGVFYIYPKILITGSKQFSLLANRLLQTINIPDWIELDVSEYPIEALIEHISISMTELRHKYEPATIILSGEQSAKSLEKRLINNIVIPVKVSEMDILLQAPSNNTKTETAIINYNTNLEKIDQLISRLGLSINQYSFRNQKEIHTLFNKLKKRGVHKIIGGSYACAIASDYGIESSFFYSEQSLKEAIDTAIKYLTIYRKEMEQSALFRTVVQKNNSGILSTDQQNTITTASQSAEKLLGLNKDKIISWNLNQFFHNKITLSEDHEYPTVINWGNKKLAVTHSMVRLSHFKVGSIVIIDGVDDLQEKELNIRKKINEKPLQSQYKFDDIIGKSEKINQAKKHAMKFSRTNSSILIQGESGTGKELFAQSIHDTSNRSDRTFVAINCAALPENLLDSELFGYEEGAFTGASKGGKKGLFELADKGTIFLDEISELPIHLQSKLLRVLQEKEVMRIGSHKIIPVDVRVIAATNKNLLQSIQSQKFREDLYYRISVLQLSIPPLRERPEDIEEFTLHYISQFHDFQSSLMTKSTLTQLYNYSFPGNIRELINILERFHVYCMDEDPSEDNLAQFMHQAIYPTEKTDCVPMKETLNLKTMEQQLIHTALTKNKGNKNLAAKDLGISRSTLWRKLEIDH</sequence>
<dbReference type="CDD" id="cd00009">
    <property type="entry name" value="AAA"/>
    <property type="match status" value="1"/>
</dbReference>
<dbReference type="GO" id="GO:0043565">
    <property type="term" value="F:sequence-specific DNA binding"/>
    <property type="evidence" value="ECO:0007669"/>
    <property type="project" value="InterPro"/>
</dbReference>
<dbReference type="InterPro" id="IPR002078">
    <property type="entry name" value="Sigma_54_int"/>
</dbReference>
<gene>
    <name evidence="8" type="ORF">DT065_04055</name>
</gene>
<keyword evidence="1" id="KW-0547">Nucleotide-binding</keyword>
<keyword evidence="3" id="KW-0805">Transcription regulation</keyword>
<evidence type="ECO:0000256" key="4">
    <source>
        <dbReference type="ARBA" id="ARBA00023125"/>
    </source>
</evidence>
<organism evidence="8 9">
    <name type="scientific">Salicibibacter kimchii</name>
    <dbReference type="NCBI Taxonomy" id="2099786"/>
    <lineage>
        <taxon>Bacteria</taxon>
        <taxon>Bacillati</taxon>
        <taxon>Bacillota</taxon>
        <taxon>Bacilli</taxon>
        <taxon>Bacillales</taxon>
        <taxon>Bacillaceae</taxon>
        <taxon>Salicibibacter</taxon>
    </lineage>
</organism>
<dbReference type="Pfam" id="PF25601">
    <property type="entry name" value="AAA_lid_14"/>
    <property type="match status" value="1"/>
</dbReference>
<reference evidence="8 9" key="1">
    <citation type="journal article" date="2018" name="J. Microbiol.">
        <title>Salicibibacter kimchii gen. nov., sp. nov., a moderately halophilic and alkalitolerant bacterium in the family Bacillaceae, isolated from kimchi.</title>
        <authorList>
            <person name="Jang J.Y."/>
            <person name="Oh Y.J."/>
            <person name="Lim S.K."/>
            <person name="Park H.K."/>
            <person name="Lee C."/>
            <person name="Kim J.Y."/>
            <person name="Lee M.A."/>
            <person name="Choi H.J."/>
        </authorList>
    </citation>
    <scope>NUCLEOTIDE SEQUENCE [LARGE SCALE GENOMIC DNA]</scope>
    <source>
        <strain evidence="8 9">NKC1-1</strain>
    </source>
</reference>
<evidence type="ECO:0000313" key="8">
    <source>
        <dbReference type="EMBL" id="AXF55273.1"/>
    </source>
</evidence>
<dbReference type="PANTHER" id="PTHR32071">
    <property type="entry name" value="TRANSCRIPTIONAL REGULATORY PROTEIN"/>
    <property type="match status" value="1"/>
</dbReference>
<keyword evidence="4" id="KW-0238">DNA-binding</keyword>
<dbReference type="InterPro" id="IPR027417">
    <property type="entry name" value="P-loop_NTPase"/>
</dbReference>
<evidence type="ECO:0000259" key="7">
    <source>
        <dbReference type="PROSITE" id="PS50112"/>
    </source>
</evidence>
<feature type="domain" description="PAS" evidence="7">
    <location>
        <begin position="208"/>
        <end position="260"/>
    </location>
</feature>
<dbReference type="InterPro" id="IPR002197">
    <property type="entry name" value="HTH_Fis"/>
</dbReference>
<dbReference type="PROSITE" id="PS50045">
    <property type="entry name" value="SIGMA54_INTERACT_4"/>
    <property type="match status" value="1"/>
</dbReference>
<dbReference type="SMART" id="SM00091">
    <property type="entry name" value="PAS"/>
    <property type="match status" value="1"/>
</dbReference>
<dbReference type="RefSeq" id="WP_114371112.1">
    <property type="nucleotide sequence ID" value="NZ_CP031092.1"/>
</dbReference>
<dbReference type="SMART" id="SM00382">
    <property type="entry name" value="AAA"/>
    <property type="match status" value="1"/>
</dbReference>
<accession>A0A345BWE2</accession>
<evidence type="ECO:0000259" key="6">
    <source>
        <dbReference type="PROSITE" id="PS50045"/>
    </source>
</evidence>
<dbReference type="SUPFAM" id="SSF55785">
    <property type="entry name" value="PYP-like sensor domain (PAS domain)"/>
    <property type="match status" value="1"/>
</dbReference>
<dbReference type="InterPro" id="IPR000014">
    <property type="entry name" value="PAS"/>
</dbReference>
<dbReference type="PROSITE" id="PS50112">
    <property type="entry name" value="PAS"/>
    <property type="match status" value="1"/>
</dbReference>
<keyword evidence="5" id="KW-0804">Transcription</keyword>
<dbReference type="Gene3D" id="1.10.8.60">
    <property type="match status" value="1"/>
</dbReference>
<dbReference type="SUPFAM" id="SSF46689">
    <property type="entry name" value="Homeodomain-like"/>
    <property type="match status" value="1"/>
</dbReference>
<dbReference type="InterPro" id="IPR010524">
    <property type="entry name" value="Sig_transdc_resp-reg_PrpR_N"/>
</dbReference>
<dbReference type="KEGG" id="rue:DT065_04055"/>
<dbReference type="PRINTS" id="PR01590">
    <property type="entry name" value="HTHFIS"/>
</dbReference>
<dbReference type="GO" id="GO:0005524">
    <property type="term" value="F:ATP binding"/>
    <property type="evidence" value="ECO:0007669"/>
    <property type="project" value="UniProtKB-KW"/>
</dbReference>
<dbReference type="Pfam" id="PF02954">
    <property type="entry name" value="HTH_8"/>
    <property type="match status" value="1"/>
</dbReference>
<dbReference type="SUPFAM" id="SSF52540">
    <property type="entry name" value="P-loop containing nucleoside triphosphate hydrolases"/>
    <property type="match status" value="1"/>
</dbReference>
<dbReference type="SUPFAM" id="SSF159800">
    <property type="entry name" value="PrpR receptor domain-like"/>
    <property type="match status" value="1"/>
</dbReference>
<dbReference type="PROSITE" id="PS00675">
    <property type="entry name" value="SIGMA54_INTERACT_1"/>
    <property type="match status" value="1"/>
</dbReference>
<dbReference type="Proteomes" id="UP000252100">
    <property type="component" value="Chromosome"/>
</dbReference>
<dbReference type="GO" id="GO:0000156">
    <property type="term" value="F:phosphorelay response regulator activity"/>
    <property type="evidence" value="ECO:0007669"/>
    <property type="project" value="InterPro"/>
</dbReference>
<dbReference type="AlphaFoldDB" id="A0A345BWE2"/>
<dbReference type="Pfam" id="PF06506">
    <property type="entry name" value="PrpR_N"/>
    <property type="match status" value="1"/>
</dbReference>
<dbReference type="InterPro" id="IPR025943">
    <property type="entry name" value="Sigma_54_int_dom_ATP-bd_2"/>
</dbReference>
<dbReference type="FunFam" id="3.40.50.300:FF:000006">
    <property type="entry name" value="DNA-binding transcriptional regulator NtrC"/>
    <property type="match status" value="1"/>
</dbReference>
<dbReference type="InterPro" id="IPR003593">
    <property type="entry name" value="AAA+_ATPase"/>
</dbReference>